<dbReference type="RefSeq" id="XP_067818019.1">
    <property type="nucleotide sequence ID" value="XM_067967822.1"/>
</dbReference>
<keyword evidence="2" id="KW-1185">Reference proteome</keyword>
<gene>
    <name evidence="1" type="ORF">CCR75_009784</name>
</gene>
<dbReference type="GeneID" id="94353493"/>
<accession>A0A976IEJ3</accession>
<evidence type="ECO:0000313" key="1">
    <source>
        <dbReference type="EMBL" id="TDH68520.1"/>
    </source>
</evidence>
<dbReference type="KEGG" id="blac:94353493"/>
<dbReference type="EMBL" id="SHOA02000016">
    <property type="protein sequence ID" value="TDH68520.1"/>
    <property type="molecule type" value="Genomic_DNA"/>
</dbReference>
<organism evidence="1 2">
    <name type="scientific">Bremia lactucae</name>
    <name type="common">Lettuce downy mildew</name>
    <dbReference type="NCBI Taxonomy" id="4779"/>
    <lineage>
        <taxon>Eukaryota</taxon>
        <taxon>Sar</taxon>
        <taxon>Stramenopiles</taxon>
        <taxon>Oomycota</taxon>
        <taxon>Peronosporomycetes</taxon>
        <taxon>Peronosporales</taxon>
        <taxon>Peronosporaceae</taxon>
        <taxon>Bremia</taxon>
    </lineage>
</organism>
<comment type="caution">
    <text evidence="1">The sequence shown here is derived from an EMBL/GenBank/DDBJ whole genome shotgun (WGS) entry which is preliminary data.</text>
</comment>
<name>A0A976IEJ3_BRELC</name>
<sequence>MESLKTADLNLEPFIKWFKGIETGLPNLPEVAHVIAAVVLSKELGNWDAARVLAKCSTTHFVDSQKIKKALFEYWLFEKVMLLDLLSDVNWQQNFLEVIRTISDPAFSLFYNYAHVLEENEEAVVYDSFMEVLEMYNLDGKIDKIIIWGEIIADIAVFNGQEQIPFGLPVFIKYMEGKYIRENPNFILERIVLPLKKEAINYAYDQFSFIFQEEKDFSKFAEEVVKKLTNPEDDFKLFVVMHESAFGDSPPEFSVEVMKQLLYRWKESDRSSSLAVELFGLLLSKRLSTDVDESFQRLPGLEIWKDFLSLIYYDKIDTPERILEHILGQATIDVTQNMLQEAWNAAPNFKKNSILLQSIASYFIVSNHRYAFC</sequence>
<dbReference type="AlphaFoldDB" id="A0A976IEJ3"/>
<protein>
    <submittedName>
        <fullName evidence="1">Uncharacterized protein</fullName>
    </submittedName>
</protein>
<proteinExistence type="predicted"/>
<evidence type="ECO:0000313" key="2">
    <source>
        <dbReference type="Proteomes" id="UP000294530"/>
    </source>
</evidence>
<reference evidence="1 2" key="1">
    <citation type="journal article" date="2021" name="Genome Biol.">
        <title>AFLAP: assembly-free linkage analysis pipeline using k-mers from genome sequencing data.</title>
        <authorList>
            <person name="Fletcher K."/>
            <person name="Zhang L."/>
            <person name="Gil J."/>
            <person name="Han R."/>
            <person name="Cavanaugh K."/>
            <person name="Michelmore R."/>
        </authorList>
    </citation>
    <scope>NUCLEOTIDE SEQUENCE [LARGE SCALE GENOMIC DNA]</scope>
    <source>
        <strain evidence="1 2">SF5</strain>
    </source>
</reference>
<dbReference type="Proteomes" id="UP000294530">
    <property type="component" value="Unassembled WGS sequence"/>
</dbReference>